<evidence type="ECO:0000259" key="1">
    <source>
        <dbReference type="Pfam" id="PF23894"/>
    </source>
</evidence>
<dbReference type="Gene3D" id="2.160.20.80">
    <property type="entry name" value="E3 ubiquitin-protein ligase SopA"/>
    <property type="match status" value="1"/>
</dbReference>
<protein>
    <recommendedName>
        <fullName evidence="1">SV2A/B/C luminal domain-containing protein</fullName>
    </recommendedName>
</protein>
<dbReference type="Ensembl" id="ENSHHUT00000028962.1">
    <property type="protein sequence ID" value="ENSHHUP00000027846.1"/>
    <property type="gene ID" value="ENSHHUG00000017695.1"/>
</dbReference>
<dbReference type="SUPFAM" id="SSF141571">
    <property type="entry name" value="Pentapeptide repeat-like"/>
    <property type="match status" value="1"/>
</dbReference>
<sequence>MIKYMQYEEYESKVKLFHQERVERFHFNFSLVNQIHKEGEYVHDKFMNIEIKSVKFEDSLFENCYFEDVRSTNTYFENCTIKNTVFYNTGRCYICARILTNQSICP</sequence>
<proteinExistence type="predicted"/>
<dbReference type="Pfam" id="PF23894">
    <property type="entry name" value="LD_SV2"/>
    <property type="match status" value="1"/>
</dbReference>
<reference evidence="2" key="2">
    <citation type="submission" date="2025-08" db="UniProtKB">
        <authorList>
            <consortium name="Ensembl"/>
        </authorList>
    </citation>
    <scope>IDENTIFICATION</scope>
</reference>
<reference evidence="2" key="3">
    <citation type="submission" date="2025-09" db="UniProtKB">
        <authorList>
            <consortium name="Ensembl"/>
        </authorList>
    </citation>
    <scope>IDENTIFICATION</scope>
</reference>
<name>A0A4W5LNV0_9TELE</name>
<keyword evidence="3" id="KW-1185">Reference proteome</keyword>
<dbReference type="Proteomes" id="UP000314982">
    <property type="component" value="Unassembled WGS sequence"/>
</dbReference>
<dbReference type="GeneTree" id="ENSGT00950000182940"/>
<accession>A0A4W5LNV0</accession>
<feature type="domain" description="SV2A/B/C luminal" evidence="1">
    <location>
        <begin position="15"/>
        <end position="90"/>
    </location>
</feature>
<organism evidence="2 3">
    <name type="scientific">Hucho hucho</name>
    <name type="common">huchen</name>
    <dbReference type="NCBI Taxonomy" id="62062"/>
    <lineage>
        <taxon>Eukaryota</taxon>
        <taxon>Metazoa</taxon>
        <taxon>Chordata</taxon>
        <taxon>Craniata</taxon>
        <taxon>Vertebrata</taxon>
        <taxon>Euteleostomi</taxon>
        <taxon>Actinopterygii</taxon>
        <taxon>Neopterygii</taxon>
        <taxon>Teleostei</taxon>
        <taxon>Protacanthopterygii</taxon>
        <taxon>Salmoniformes</taxon>
        <taxon>Salmonidae</taxon>
        <taxon>Salmoninae</taxon>
        <taxon>Hucho</taxon>
    </lineage>
</organism>
<reference evidence="3" key="1">
    <citation type="submission" date="2018-06" db="EMBL/GenBank/DDBJ databases">
        <title>Genome assembly of Danube salmon.</title>
        <authorList>
            <person name="Macqueen D.J."/>
            <person name="Gundappa M.K."/>
        </authorList>
    </citation>
    <scope>NUCLEOTIDE SEQUENCE [LARGE SCALE GENOMIC DNA]</scope>
</reference>
<dbReference type="InterPro" id="IPR055415">
    <property type="entry name" value="LD_SV2"/>
</dbReference>
<dbReference type="AlphaFoldDB" id="A0A4W5LNV0"/>
<evidence type="ECO:0000313" key="3">
    <source>
        <dbReference type="Proteomes" id="UP000314982"/>
    </source>
</evidence>
<evidence type="ECO:0000313" key="2">
    <source>
        <dbReference type="Ensembl" id="ENSHHUP00000027846.1"/>
    </source>
</evidence>